<dbReference type="InterPro" id="IPR011017">
    <property type="entry name" value="TRASH_dom"/>
</dbReference>
<feature type="domain" description="TRASH" evidence="1">
    <location>
        <begin position="5"/>
        <end position="44"/>
    </location>
</feature>
<dbReference type="SMART" id="SM00746">
    <property type="entry name" value="TRASH"/>
    <property type="match status" value="1"/>
</dbReference>
<reference evidence="2" key="1">
    <citation type="journal article" date="2021" name="Proc. Natl. Acad. Sci. U.S.A.">
        <title>A Catalog of Tens of Thousands of Viruses from Human Metagenomes Reveals Hidden Associations with Chronic Diseases.</title>
        <authorList>
            <person name="Tisza M.J."/>
            <person name="Buck C.B."/>
        </authorList>
    </citation>
    <scope>NUCLEOTIDE SEQUENCE</scope>
    <source>
        <strain evidence="2">Ct9dX1</strain>
    </source>
</reference>
<accession>A0A8S5TI85</accession>
<protein>
    <recommendedName>
        <fullName evidence="1">TRASH domain-containing protein</fullName>
    </recommendedName>
</protein>
<name>A0A8S5TI85_9CAUD</name>
<evidence type="ECO:0000259" key="1">
    <source>
        <dbReference type="SMART" id="SM00746"/>
    </source>
</evidence>
<organism evidence="2">
    <name type="scientific">Myoviridae sp. ct9dX1</name>
    <dbReference type="NCBI Taxonomy" id="2827665"/>
    <lineage>
        <taxon>Viruses</taxon>
        <taxon>Duplodnaviria</taxon>
        <taxon>Heunggongvirae</taxon>
        <taxon>Uroviricota</taxon>
        <taxon>Caudoviricetes</taxon>
    </lineage>
</organism>
<evidence type="ECO:0000313" key="2">
    <source>
        <dbReference type="EMBL" id="DAF63044.1"/>
    </source>
</evidence>
<proteinExistence type="predicted"/>
<dbReference type="EMBL" id="BK032832">
    <property type="protein sequence ID" value="DAF63044.1"/>
    <property type="molecule type" value="Genomic_DNA"/>
</dbReference>
<sequence>MKNYCDVCSAAIEPVTELKVWNAEEKKIYRFCSFECLKKMQKKSKKRRR</sequence>